<dbReference type="Proteomes" id="UP001652740">
    <property type="component" value="Unplaced"/>
</dbReference>
<dbReference type="AlphaFoldDB" id="A0A6J1WQV6"/>
<evidence type="ECO:0000313" key="2">
    <source>
        <dbReference type="RefSeq" id="XP_026757838.2"/>
    </source>
</evidence>
<dbReference type="RefSeq" id="XP_026757838.2">
    <property type="nucleotide sequence ID" value="XM_026902037.3"/>
</dbReference>
<gene>
    <name evidence="2" type="primary">LOC113517382</name>
</gene>
<evidence type="ECO:0000313" key="1">
    <source>
        <dbReference type="Proteomes" id="UP001652740"/>
    </source>
</evidence>
<dbReference type="GeneID" id="113517382"/>
<dbReference type="InParanoid" id="A0A6J1WQV6"/>
<keyword evidence="1" id="KW-1185">Reference proteome</keyword>
<accession>A0A6J1WQV6</accession>
<proteinExistence type="predicted"/>
<protein>
    <submittedName>
        <fullName evidence="2">Uncharacterized protein LOC113517382</fullName>
    </submittedName>
</protein>
<reference evidence="2" key="1">
    <citation type="submission" date="2025-08" db="UniProtKB">
        <authorList>
            <consortium name="RefSeq"/>
        </authorList>
    </citation>
    <scope>IDENTIFICATION</scope>
    <source>
        <tissue evidence="2">Whole larvae</tissue>
    </source>
</reference>
<dbReference type="KEGG" id="gmw:113517382"/>
<name>A0A6J1WQV6_GALME</name>
<sequence length="243" mass="26933">MAIHAQGSRCRELSTFEVVLLTGPLSRFYIANQFLKMHSKIVFISCLLCEFAVCKTTYDQSQTGDLNVQVDLKDVQIIALLNGGKEEYEDIEYAYDYSEMTIRPQNGTTPKPLNVTTVADVLKDNATISTTINIESTTEKLNSTLDGIETTTTTQSPVTTESNITAISEVEATTKTTYSSEVNVTPMSTSLNSTNCKKGFVLNHKGGCEFKLQGASNALLKIVKLSQKLKLRREHRRDKNETV</sequence>
<organism evidence="1 2">
    <name type="scientific">Galleria mellonella</name>
    <name type="common">Greater wax moth</name>
    <dbReference type="NCBI Taxonomy" id="7137"/>
    <lineage>
        <taxon>Eukaryota</taxon>
        <taxon>Metazoa</taxon>
        <taxon>Ecdysozoa</taxon>
        <taxon>Arthropoda</taxon>
        <taxon>Hexapoda</taxon>
        <taxon>Insecta</taxon>
        <taxon>Pterygota</taxon>
        <taxon>Neoptera</taxon>
        <taxon>Endopterygota</taxon>
        <taxon>Lepidoptera</taxon>
        <taxon>Glossata</taxon>
        <taxon>Ditrysia</taxon>
        <taxon>Pyraloidea</taxon>
        <taxon>Pyralidae</taxon>
        <taxon>Galleriinae</taxon>
        <taxon>Galleria</taxon>
    </lineage>
</organism>